<dbReference type="Proteomes" id="UP000294813">
    <property type="component" value="Unassembled WGS sequence"/>
</dbReference>
<feature type="transmembrane region" description="Helical" evidence="1">
    <location>
        <begin position="122"/>
        <end position="141"/>
    </location>
</feature>
<proteinExistence type="predicted"/>
<dbReference type="OrthoDB" id="2083873at2"/>
<dbReference type="RefSeq" id="WP_131917859.1">
    <property type="nucleotide sequence ID" value="NZ_JAOQNU010000002.1"/>
</dbReference>
<keyword evidence="2" id="KW-0732">Signal</keyword>
<keyword evidence="1" id="KW-1133">Transmembrane helix</keyword>
<keyword evidence="4" id="KW-1185">Reference proteome</keyword>
<comment type="caution">
    <text evidence="3">The sequence shown here is derived from an EMBL/GenBank/DDBJ whole genome shotgun (WGS) entry which is preliminary data.</text>
</comment>
<feature type="transmembrane region" description="Helical" evidence="1">
    <location>
        <begin position="69"/>
        <end position="86"/>
    </location>
</feature>
<evidence type="ECO:0000256" key="2">
    <source>
        <dbReference type="SAM" id="SignalP"/>
    </source>
</evidence>
<organism evidence="3 4">
    <name type="scientific">Heliophilum fasciatum</name>
    <dbReference type="NCBI Taxonomy" id="35700"/>
    <lineage>
        <taxon>Bacteria</taxon>
        <taxon>Bacillati</taxon>
        <taxon>Bacillota</taxon>
        <taxon>Clostridia</taxon>
        <taxon>Eubacteriales</taxon>
        <taxon>Heliobacteriaceae</taxon>
        <taxon>Heliophilum</taxon>
    </lineage>
</organism>
<keyword evidence="1" id="KW-0472">Membrane</keyword>
<accession>A0A4R2RYH6</accession>
<reference evidence="3 4" key="1">
    <citation type="submission" date="2019-03" db="EMBL/GenBank/DDBJ databases">
        <title>Genomic Encyclopedia of Type Strains, Phase IV (KMG-IV): sequencing the most valuable type-strain genomes for metagenomic binning, comparative biology and taxonomic classification.</title>
        <authorList>
            <person name="Goeker M."/>
        </authorList>
    </citation>
    <scope>NUCLEOTIDE SEQUENCE [LARGE SCALE GENOMIC DNA]</scope>
    <source>
        <strain evidence="3 4">DSM 11170</strain>
    </source>
</reference>
<evidence type="ECO:0000313" key="4">
    <source>
        <dbReference type="Proteomes" id="UP000294813"/>
    </source>
</evidence>
<name>A0A4R2RYH6_9FIRM</name>
<feature type="signal peptide" evidence="2">
    <location>
        <begin position="1"/>
        <end position="22"/>
    </location>
</feature>
<evidence type="ECO:0000256" key="1">
    <source>
        <dbReference type="SAM" id="Phobius"/>
    </source>
</evidence>
<evidence type="ECO:0000313" key="3">
    <source>
        <dbReference type="EMBL" id="TCP68653.1"/>
    </source>
</evidence>
<dbReference type="AlphaFoldDB" id="A0A4R2RYH6"/>
<protein>
    <submittedName>
        <fullName evidence="3">Uncharacterized protein</fullName>
    </submittedName>
</protein>
<feature type="transmembrane region" description="Helical" evidence="1">
    <location>
        <begin position="98"/>
        <end position="115"/>
    </location>
</feature>
<feature type="transmembrane region" description="Helical" evidence="1">
    <location>
        <begin position="38"/>
        <end position="57"/>
    </location>
</feature>
<dbReference type="EMBL" id="SLXT01000002">
    <property type="protein sequence ID" value="TCP68653.1"/>
    <property type="molecule type" value="Genomic_DNA"/>
</dbReference>
<sequence length="142" mass="14943">MNLRVLLSTFSLFLLSPVAAWADGPLKDPIAQQVDGSGKIIVPLLALTLLSAIVVRFSKNKIIRKLHQGIGLIAGLGVFGHAVYALSQMGFEKPGVNITGMVAAIAVAIALFSGFRKMSPAFHRIATVVLIAGFVGHKALIA</sequence>
<keyword evidence="1" id="KW-0812">Transmembrane</keyword>
<feature type="chain" id="PRO_5020899639" evidence="2">
    <location>
        <begin position="23"/>
        <end position="142"/>
    </location>
</feature>
<gene>
    <name evidence="3" type="ORF">EDD73_10248</name>
</gene>